<evidence type="ECO:0000256" key="1">
    <source>
        <dbReference type="SAM" id="MobiDB-lite"/>
    </source>
</evidence>
<keyword evidence="3" id="KW-1185">Reference proteome</keyword>
<reference evidence="2 3" key="1">
    <citation type="submission" date="2018-04" db="EMBL/GenBank/DDBJ databases">
        <authorList>
            <person name="Vogel A."/>
        </authorList>
    </citation>
    <scope>NUCLEOTIDE SEQUENCE [LARGE SCALE GENOMIC DNA]</scope>
</reference>
<sequence length="123" mass="13914">MHLALDPFLPWPKIPSQNPSPNPCHNLILASHYVHQLEYTNSHYDPKHNGLPSHQLDITLFPHKMPTRSPQKSIHFLHNPFPLGPNIPLQITKGDSIHFPPDVPSLKTLQHTPTSDFPPPKGQ</sequence>
<dbReference type="AlphaFoldDB" id="A0A484KTG2"/>
<organism evidence="2 3">
    <name type="scientific">Cuscuta campestris</name>
    <dbReference type="NCBI Taxonomy" id="132261"/>
    <lineage>
        <taxon>Eukaryota</taxon>
        <taxon>Viridiplantae</taxon>
        <taxon>Streptophyta</taxon>
        <taxon>Embryophyta</taxon>
        <taxon>Tracheophyta</taxon>
        <taxon>Spermatophyta</taxon>
        <taxon>Magnoliopsida</taxon>
        <taxon>eudicotyledons</taxon>
        <taxon>Gunneridae</taxon>
        <taxon>Pentapetalae</taxon>
        <taxon>asterids</taxon>
        <taxon>lamiids</taxon>
        <taxon>Solanales</taxon>
        <taxon>Convolvulaceae</taxon>
        <taxon>Cuscuteae</taxon>
        <taxon>Cuscuta</taxon>
        <taxon>Cuscuta subgen. Grammica</taxon>
        <taxon>Cuscuta sect. Cleistogrammica</taxon>
    </lineage>
</organism>
<proteinExistence type="predicted"/>
<dbReference type="EMBL" id="OOIL02000758">
    <property type="protein sequence ID" value="VFQ68983.1"/>
    <property type="molecule type" value="Genomic_DNA"/>
</dbReference>
<dbReference type="Proteomes" id="UP000595140">
    <property type="component" value="Unassembled WGS sequence"/>
</dbReference>
<evidence type="ECO:0000313" key="2">
    <source>
        <dbReference type="EMBL" id="VFQ68983.1"/>
    </source>
</evidence>
<feature type="region of interest" description="Disordered" evidence="1">
    <location>
        <begin position="99"/>
        <end position="123"/>
    </location>
</feature>
<protein>
    <submittedName>
        <fullName evidence="2">Uncharacterized protein</fullName>
    </submittedName>
</protein>
<name>A0A484KTG2_9ASTE</name>
<accession>A0A484KTG2</accession>
<gene>
    <name evidence="2" type="ORF">CCAM_LOCUS10759</name>
</gene>
<evidence type="ECO:0000313" key="3">
    <source>
        <dbReference type="Proteomes" id="UP000595140"/>
    </source>
</evidence>